<dbReference type="STRING" id="905079.L1JLK7"/>
<dbReference type="InterPro" id="IPR044178">
    <property type="entry name" value="CYP28-like"/>
</dbReference>
<gene>
    <name evidence="2" type="ORF">GUITHDRAFT_151599</name>
</gene>
<dbReference type="KEGG" id="gtt:GUITHDRAFT_151599"/>
<evidence type="ECO:0000313" key="3">
    <source>
        <dbReference type="EnsemblProtists" id="EKX49054"/>
    </source>
</evidence>
<dbReference type="PROSITE" id="PS50072">
    <property type="entry name" value="CSA_PPIASE_2"/>
    <property type="match status" value="1"/>
</dbReference>
<dbReference type="InterPro" id="IPR029000">
    <property type="entry name" value="Cyclophilin-like_dom_sf"/>
</dbReference>
<feature type="domain" description="PPIase cyclophilin-type" evidence="1">
    <location>
        <begin position="165"/>
        <end position="357"/>
    </location>
</feature>
<dbReference type="PANTHER" id="PTHR47875:SF1">
    <property type="entry name" value="PEPTIDYL-PROLYL CIS-TRANS ISOMERASE CYP28, CHLOROPLASTIC"/>
    <property type="match status" value="1"/>
</dbReference>
<dbReference type="GO" id="GO:0003755">
    <property type="term" value="F:peptidyl-prolyl cis-trans isomerase activity"/>
    <property type="evidence" value="ECO:0007669"/>
    <property type="project" value="InterPro"/>
</dbReference>
<dbReference type="OMA" id="THRQLEV"/>
<dbReference type="GO" id="GO:0009507">
    <property type="term" value="C:chloroplast"/>
    <property type="evidence" value="ECO:0007669"/>
    <property type="project" value="TreeGrafter"/>
</dbReference>
<dbReference type="EnsemblProtists" id="EKX49054">
    <property type="protein sequence ID" value="EKX49054"/>
    <property type="gene ID" value="GUITHDRAFT_151599"/>
</dbReference>
<dbReference type="OrthoDB" id="193499at2759"/>
<dbReference type="PANTHER" id="PTHR47875">
    <property type="entry name" value="PEPTIDYL-PROLYL CIS-TRANS ISOMERASE CYP28, CHLOROPLASTIC"/>
    <property type="match status" value="1"/>
</dbReference>
<evidence type="ECO:0000313" key="4">
    <source>
        <dbReference type="Proteomes" id="UP000011087"/>
    </source>
</evidence>
<dbReference type="RefSeq" id="XP_005836034.1">
    <property type="nucleotide sequence ID" value="XM_005835977.1"/>
</dbReference>
<name>L1JLK7_GUITC</name>
<dbReference type="AlphaFoldDB" id="L1JLK7"/>
<reference evidence="2 4" key="1">
    <citation type="journal article" date="2012" name="Nature">
        <title>Algal genomes reveal evolutionary mosaicism and the fate of nucleomorphs.</title>
        <authorList>
            <consortium name="DOE Joint Genome Institute"/>
            <person name="Curtis B.A."/>
            <person name="Tanifuji G."/>
            <person name="Burki F."/>
            <person name="Gruber A."/>
            <person name="Irimia M."/>
            <person name="Maruyama S."/>
            <person name="Arias M.C."/>
            <person name="Ball S.G."/>
            <person name="Gile G.H."/>
            <person name="Hirakawa Y."/>
            <person name="Hopkins J.F."/>
            <person name="Kuo A."/>
            <person name="Rensing S.A."/>
            <person name="Schmutz J."/>
            <person name="Symeonidi A."/>
            <person name="Elias M."/>
            <person name="Eveleigh R.J."/>
            <person name="Herman E.K."/>
            <person name="Klute M.J."/>
            <person name="Nakayama T."/>
            <person name="Obornik M."/>
            <person name="Reyes-Prieto A."/>
            <person name="Armbrust E.V."/>
            <person name="Aves S.J."/>
            <person name="Beiko R.G."/>
            <person name="Coutinho P."/>
            <person name="Dacks J.B."/>
            <person name="Durnford D.G."/>
            <person name="Fast N.M."/>
            <person name="Green B.R."/>
            <person name="Grisdale C.J."/>
            <person name="Hempel F."/>
            <person name="Henrissat B."/>
            <person name="Hoppner M.P."/>
            <person name="Ishida K."/>
            <person name="Kim E."/>
            <person name="Koreny L."/>
            <person name="Kroth P.G."/>
            <person name="Liu Y."/>
            <person name="Malik S.B."/>
            <person name="Maier U.G."/>
            <person name="McRose D."/>
            <person name="Mock T."/>
            <person name="Neilson J.A."/>
            <person name="Onodera N.T."/>
            <person name="Poole A.M."/>
            <person name="Pritham E.J."/>
            <person name="Richards T.A."/>
            <person name="Rocap G."/>
            <person name="Roy S.W."/>
            <person name="Sarai C."/>
            <person name="Schaack S."/>
            <person name="Shirato S."/>
            <person name="Slamovits C.H."/>
            <person name="Spencer D.F."/>
            <person name="Suzuki S."/>
            <person name="Worden A.Z."/>
            <person name="Zauner S."/>
            <person name="Barry K."/>
            <person name="Bell C."/>
            <person name="Bharti A.K."/>
            <person name="Crow J.A."/>
            <person name="Grimwood J."/>
            <person name="Kramer R."/>
            <person name="Lindquist E."/>
            <person name="Lucas S."/>
            <person name="Salamov A."/>
            <person name="McFadden G.I."/>
            <person name="Lane C.E."/>
            <person name="Keeling P.J."/>
            <person name="Gray M.W."/>
            <person name="Grigoriev I.V."/>
            <person name="Archibald J.M."/>
        </authorList>
    </citation>
    <scope>NUCLEOTIDE SEQUENCE</scope>
    <source>
        <strain evidence="2 4">CCMP2712</strain>
    </source>
</reference>
<dbReference type="InterPro" id="IPR002130">
    <property type="entry name" value="Cyclophilin-type_PPIase_dom"/>
</dbReference>
<evidence type="ECO:0000313" key="2">
    <source>
        <dbReference type="EMBL" id="EKX49054.1"/>
    </source>
</evidence>
<reference evidence="4" key="2">
    <citation type="submission" date="2012-11" db="EMBL/GenBank/DDBJ databases">
        <authorList>
            <person name="Kuo A."/>
            <person name="Curtis B.A."/>
            <person name="Tanifuji G."/>
            <person name="Burki F."/>
            <person name="Gruber A."/>
            <person name="Irimia M."/>
            <person name="Maruyama S."/>
            <person name="Arias M.C."/>
            <person name="Ball S.G."/>
            <person name="Gile G.H."/>
            <person name="Hirakawa Y."/>
            <person name="Hopkins J.F."/>
            <person name="Rensing S.A."/>
            <person name="Schmutz J."/>
            <person name="Symeonidi A."/>
            <person name="Elias M."/>
            <person name="Eveleigh R.J."/>
            <person name="Herman E.K."/>
            <person name="Klute M.J."/>
            <person name="Nakayama T."/>
            <person name="Obornik M."/>
            <person name="Reyes-Prieto A."/>
            <person name="Armbrust E.V."/>
            <person name="Aves S.J."/>
            <person name="Beiko R.G."/>
            <person name="Coutinho P."/>
            <person name="Dacks J.B."/>
            <person name="Durnford D.G."/>
            <person name="Fast N.M."/>
            <person name="Green B.R."/>
            <person name="Grisdale C."/>
            <person name="Hempe F."/>
            <person name="Henrissat B."/>
            <person name="Hoppner M.P."/>
            <person name="Ishida K.-I."/>
            <person name="Kim E."/>
            <person name="Koreny L."/>
            <person name="Kroth P.G."/>
            <person name="Liu Y."/>
            <person name="Malik S.-B."/>
            <person name="Maier U.G."/>
            <person name="McRose D."/>
            <person name="Mock T."/>
            <person name="Neilson J.A."/>
            <person name="Onodera N.T."/>
            <person name="Poole A.M."/>
            <person name="Pritham E.J."/>
            <person name="Richards T.A."/>
            <person name="Rocap G."/>
            <person name="Roy S.W."/>
            <person name="Sarai C."/>
            <person name="Schaack S."/>
            <person name="Shirato S."/>
            <person name="Slamovits C.H."/>
            <person name="Spencer D.F."/>
            <person name="Suzuki S."/>
            <person name="Worden A.Z."/>
            <person name="Zauner S."/>
            <person name="Barry K."/>
            <person name="Bell C."/>
            <person name="Bharti A.K."/>
            <person name="Crow J.A."/>
            <person name="Grimwood J."/>
            <person name="Kramer R."/>
            <person name="Lindquist E."/>
            <person name="Lucas S."/>
            <person name="Salamov A."/>
            <person name="McFadden G.I."/>
            <person name="Lane C.E."/>
            <person name="Keeling P.J."/>
            <person name="Gray M.W."/>
            <person name="Grigoriev I.V."/>
            <person name="Archibald J.M."/>
        </authorList>
    </citation>
    <scope>NUCLEOTIDE SEQUENCE</scope>
    <source>
        <strain evidence="4">CCMP2712</strain>
    </source>
</reference>
<accession>L1JLK7</accession>
<dbReference type="PaxDb" id="55529-EKX49054"/>
<protein>
    <recommendedName>
        <fullName evidence="1">PPIase cyclophilin-type domain-containing protein</fullName>
    </recommendedName>
</protein>
<dbReference type="HOGENOM" id="CLU_774890_0_0_1"/>
<evidence type="ECO:0000259" key="1">
    <source>
        <dbReference type="PROSITE" id="PS50072"/>
    </source>
</evidence>
<dbReference type="SUPFAM" id="SSF50891">
    <property type="entry name" value="Cyclophilin-like"/>
    <property type="match status" value="1"/>
</dbReference>
<dbReference type="Gene3D" id="2.40.100.10">
    <property type="entry name" value="Cyclophilin-like"/>
    <property type="match status" value="1"/>
</dbReference>
<dbReference type="GeneID" id="17305692"/>
<organism evidence="2">
    <name type="scientific">Guillardia theta (strain CCMP2712)</name>
    <name type="common">Cryptophyte</name>
    <dbReference type="NCBI Taxonomy" id="905079"/>
    <lineage>
        <taxon>Eukaryota</taxon>
        <taxon>Cryptophyceae</taxon>
        <taxon>Pyrenomonadales</taxon>
        <taxon>Geminigeraceae</taxon>
        <taxon>Guillardia</taxon>
    </lineage>
</organism>
<sequence>MKGANARHVVQTVACFVFVRTCSAFLLQPIRCNLPRAYARNFQTYSMINEGSSSREDSRRDFLLRSLASLSTLGVASREAQAGEGISVESKLGLGGKTSQINGKEISQVCRGSRGQNCQVWVPPEIESSPVQGGERGEITSKVYLDVRIIRDYSKEVLEDGVLRGRIVFGLYGKQSPMTVQHFLKFVTASYGEGPAYSSGMFYRHEAGRWIEGGRINGLSTTQVAGQETFQWNGRVVPLVPILETNSLRHDRKLLLSHRKFNPGPEFDITLSPTPELDASNTVFGEVIAGEEYVQEIVKLPFVTGKSLDPEGSPADSWWKAQREFFRNVAKVSGDTRVTNTFPGKLLRRVEITKCGLV</sequence>
<reference evidence="3" key="3">
    <citation type="submission" date="2015-06" db="UniProtKB">
        <authorList>
            <consortium name="EnsemblProtists"/>
        </authorList>
    </citation>
    <scope>IDENTIFICATION</scope>
</reference>
<dbReference type="Pfam" id="PF00160">
    <property type="entry name" value="Pro_isomerase"/>
    <property type="match status" value="1"/>
</dbReference>
<dbReference type="PRINTS" id="PR00153">
    <property type="entry name" value="CSAPPISMRASE"/>
</dbReference>
<dbReference type="eggNOG" id="KOG0880">
    <property type="taxonomic scope" value="Eukaryota"/>
</dbReference>
<proteinExistence type="predicted"/>
<keyword evidence="4" id="KW-1185">Reference proteome</keyword>
<dbReference type="Proteomes" id="UP000011087">
    <property type="component" value="Unassembled WGS sequence"/>
</dbReference>
<dbReference type="EMBL" id="JH992983">
    <property type="protein sequence ID" value="EKX49054.1"/>
    <property type="molecule type" value="Genomic_DNA"/>
</dbReference>